<gene>
    <name evidence="4" type="ORF">EV186_1021418</name>
</gene>
<keyword evidence="2" id="KW-0472">Membrane</keyword>
<sequence>MRRLVAALAVLAAPALAAAAPAAADPNSIALSVTVTANGQPLGAQTVSIDPDQPVSLLITAANNGQNPQHVRTIRFSGGVFGLSFFGYDTAMPFDVAPHELATRTLVLDLGDLRNQAIGLMPASVELLDQGGTSLGSADAVTDVRGSLLSLFGALGVVLLVFAAAAWTSGLRALGRREHQVTRGWAIGRFLPAGIGTGLLAVVWLSIFRVVAPAPLPALGVVLGGVLISTIAASIAARPEPQEIEPITTILDPTVGVKTGVLETPEIEEDKDSRDDEPSHSGNLDDLADLYIDDHDTRDDHDDPAEDADEELHKELDELDGDEAVEEPVREESGKRA</sequence>
<evidence type="ECO:0000256" key="2">
    <source>
        <dbReference type="SAM" id="Phobius"/>
    </source>
</evidence>
<feature type="chain" id="PRO_5039605440" evidence="3">
    <location>
        <begin position="20"/>
        <end position="337"/>
    </location>
</feature>
<keyword evidence="5" id="KW-1185">Reference proteome</keyword>
<feature type="compositionally biased region" description="Acidic residues" evidence="1">
    <location>
        <begin position="317"/>
        <end position="326"/>
    </location>
</feature>
<dbReference type="RefSeq" id="WP_133850114.1">
    <property type="nucleotide sequence ID" value="NZ_SNXZ01000002.1"/>
</dbReference>
<accession>A0A4R6SKR3</accession>
<evidence type="ECO:0000313" key="5">
    <source>
        <dbReference type="Proteomes" id="UP000295444"/>
    </source>
</evidence>
<feature type="transmembrane region" description="Helical" evidence="2">
    <location>
        <begin position="218"/>
        <end position="237"/>
    </location>
</feature>
<dbReference type="EMBL" id="SNXZ01000002">
    <property type="protein sequence ID" value="TDQ01549.1"/>
    <property type="molecule type" value="Genomic_DNA"/>
</dbReference>
<dbReference type="AlphaFoldDB" id="A0A4R6SKR3"/>
<feature type="transmembrane region" description="Helical" evidence="2">
    <location>
        <begin position="148"/>
        <end position="169"/>
    </location>
</feature>
<evidence type="ECO:0000256" key="1">
    <source>
        <dbReference type="SAM" id="MobiDB-lite"/>
    </source>
</evidence>
<protein>
    <submittedName>
        <fullName evidence="4">Uncharacterized protein</fullName>
    </submittedName>
</protein>
<keyword evidence="2" id="KW-0812">Transmembrane</keyword>
<organism evidence="4 5">
    <name type="scientific">Labedaea rhizosphaerae</name>
    <dbReference type="NCBI Taxonomy" id="598644"/>
    <lineage>
        <taxon>Bacteria</taxon>
        <taxon>Bacillati</taxon>
        <taxon>Actinomycetota</taxon>
        <taxon>Actinomycetes</taxon>
        <taxon>Pseudonocardiales</taxon>
        <taxon>Pseudonocardiaceae</taxon>
        <taxon>Labedaea</taxon>
    </lineage>
</organism>
<dbReference type="Proteomes" id="UP000295444">
    <property type="component" value="Unassembled WGS sequence"/>
</dbReference>
<feature type="region of interest" description="Disordered" evidence="1">
    <location>
        <begin position="265"/>
        <end position="337"/>
    </location>
</feature>
<dbReference type="OrthoDB" id="4523084at2"/>
<keyword evidence="2" id="KW-1133">Transmembrane helix</keyword>
<feature type="compositionally biased region" description="Basic and acidic residues" evidence="1">
    <location>
        <begin position="292"/>
        <end position="301"/>
    </location>
</feature>
<proteinExistence type="predicted"/>
<name>A0A4R6SKR3_LABRH</name>
<feature type="signal peptide" evidence="3">
    <location>
        <begin position="1"/>
        <end position="19"/>
    </location>
</feature>
<comment type="caution">
    <text evidence="4">The sequence shown here is derived from an EMBL/GenBank/DDBJ whole genome shotgun (WGS) entry which is preliminary data.</text>
</comment>
<evidence type="ECO:0000313" key="4">
    <source>
        <dbReference type="EMBL" id="TDQ01549.1"/>
    </source>
</evidence>
<evidence type="ECO:0000256" key="3">
    <source>
        <dbReference type="SAM" id="SignalP"/>
    </source>
</evidence>
<keyword evidence="3" id="KW-0732">Signal</keyword>
<reference evidence="4 5" key="1">
    <citation type="submission" date="2019-03" db="EMBL/GenBank/DDBJ databases">
        <title>Genomic Encyclopedia of Type Strains, Phase IV (KMG-IV): sequencing the most valuable type-strain genomes for metagenomic binning, comparative biology and taxonomic classification.</title>
        <authorList>
            <person name="Goeker M."/>
        </authorList>
    </citation>
    <scope>NUCLEOTIDE SEQUENCE [LARGE SCALE GENOMIC DNA]</scope>
    <source>
        <strain evidence="4 5">DSM 45361</strain>
    </source>
</reference>
<feature type="compositionally biased region" description="Basic and acidic residues" evidence="1">
    <location>
        <begin position="327"/>
        <end position="337"/>
    </location>
</feature>
<feature type="transmembrane region" description="Helical" evidence="2">
    <location>
        <begin position="190"/>
        <end position="212"/>
    </location>
</feature>